<keyword evidence="3" id="KW-1185">Reference proteome</keyword>
<accession>A0A5B7DNC5</accession>
<name>A0A5B7DNC5_PORTR</name>
<feature type="compositionally biased region" description="Acidic residues" evidence="1">
    <location>
        <begin position="372"/>
        <end position="381"/>
    </location>
</feature>
<dbReference type="PANTHER" id="PTHR21141">
    <property type="entry name" value="60S ACIDIC RIBOSOMAL PROTEIN FAMILY MEMBER"/>
    <property type="match status" value="1"/>
</dbReference>
<protein>
    <recommendedName>
        <fullName evidence="4">60S acidic ribosomal protein P1</fullName>
    </recommendedName>
</protein>
<feature type="compositionally biased region" description="Basic and acidic residues" evidence="1">
    <location>
        <begin position="361"/>
        <end position="371"/>
    </location>
</feature>
<dbReference type="Pfam" id="PF00428">
    <property type="entry name" value="Ribosomal_60s"/>
    <property type="match status" value="1"/>
</dbReference>
<dbReference type="InterPro" id="IPR044076">
    <property type="entry name" value="Ribosomal_P2"/>
</dbReference>
<sequence>MYKIVKGIKKIDNEDLVLVTEDRRTIGHVKKIRMRQTVEKCNALNNEVVTAHNVHNFKEKLDKWRQDIMSLAWTVYNTTRTAAAGWDTVAWTLKVAFLAAFFTTATVLSLLHAGTQITTGSSGSLAKYVSDDLISCNLHSLVSSLYTVTGLSSLPVRAAHPTTAAPSTRLPLILILCGTDNPKHILDGIGSMPDHSLLGCQTCHLSGYERPLKGPGNYRVKVWLTGKSGASHPLTPSLNPPAAHLVDGDTTRATADIDTEGHCHDSSTQIHGWSTDSTPALEITKIIQHVTANVLVWVAPPCWSVRWLPRCRLANHQPLPLPHRSCYWLTTFVCSGMEKLGTMPAGGGAAPAAGGAAAAPAKEEAKEVKQEEPEEESDDDMGFGLFD</sequence>
<dbReference type="EMBL" id="VSRR010001099">
    <property type="protein sequence ID" value="MPC22543.1"/>
    <property type="molecule type" value="Genomic_DNA"/>
</dbReference>
<evidence type="ECO:0008006" key="4">
    <source>
        <dbReference type="Google" id="ProtNLM"/>
    </source>
</evidence>
<comment type="caution">
    <text evidence="2">The sequence shown here is derived from an EMBL/GenBank/DDBJ whole genome shotgun (WGS) entry which is preliminary data.</text>
</comment>
<evidence type="ECO:0000313" key="2">
    <source>
        <dbReference type="EMBL" id="MPC22543.1"/>
    </source>
</evidence>
<evidence type="ECO:0000313" key="3">
    <source>
        <dbReference type="Proteomes" id="UP000324222"/>
    </source>
</evidence>
<feature type="region of interest" description="Disordered" evidence="1">
    <location>
        <begin position="346"/>
        <end position="387"/>
    </location>
</feature>
<gene>
    <name evidence="2" type="ORF">E2C01_015562</name>
</gene>
<dbReference type="GO" id="GO:0002182">
    <property type="term" value="P:cytoplasmic translational elongation"/>
    <property type="evidence" value="ECO:0007669"/>
    <property type="project" value="InterPro"/>
</dbReference>
<proteinExistence type="predicted"/>
<dbReference type="GO" id="GO:0003735">
    <property type="term" value="F:structural constituent of ribosome"/>
    <property type="evidence" value="ECO:0007669"/>
    <property type="project" value="InterPro"/>
</dbReference>
<dbReference type="AlphaFoldDB" id="A0A5B7DNC5"/>
<feature type="compositionally biased region" description="Low complexity" evidence="1">
    <location>
        <begin position="350"/>
        <end position="360"/>
    </location>
</feature>
<dbReference type="GO" id="GO:0022625">
    <property type="term" value="C:cytosolic large ribosomal subunit"/>
    <property type="evidence" value="ECO:0007669"/>
    <property type="project" value="InterPro"/>
</dbReference>
<dbReference type="Proteomes" id="UP000324222">
    <property type="component" value="Unassembled WGS sequence"/>
</dbReference>
<reference evidence="2 3" key="1">
    <citation type="submission" date="2019-05" db="EMBL/GenBank/DDBJ databases">
        <title>Another draft genome of Portunus trituberculatus and its Hox gene families provides insights of decapod evolution.</title>
        <authorList>
            <person name="Jeong J.-H."/>
            <person name="Song I."/>
            <person name="Kim S."/>
            <person name="Choi T."/>
            <person name="Kim D."/>
            <person name="Ryu S."/>
            <person name="Kim W."/>
        </authorList>
    </citation>
    <scope>NUCLEOTIDE SEQUENCE [LARGE SCALE GENOMIC DNA]</scope>
    <source>
        <tissue evidence="2">Muscle</tissue>
    </source>
</reference>
<evidence type="ECO:0000256" key="1">
    <source>
        <dbReference type="SAM" id="MobiDB-lite"/>
    </source>
</evidence>
<dbReference type="PANTHER" id="PTHR21141:SF5">
    <property type="entry name" value="LARGE RIBOSOMAL SUBUNIT PROTEIN P2"/>
    <property type="match status" value="1"/>
</dbReference>
<organism evidence="2 3">
    <name type="scientific">Portunus trituberculatus</name>
    <name type="common">Swimming crab</name>
    <name type="synonym">Neptunus trituberculatus</name>
    <dbReference type="NCBI Taxonomy" id="210409"/>
    <lineage>
        <taxon>Eukaryota</taxon>
        <taxon>Metazoa</taxon>
        <taxon>Ecdysozoa</taxon>
        <taxon>Arthropoda</taxon>
        <taxon>Crustacea</taxon>
        <taxon>Multicrustacea</taxon>
        <taxon>Malacostraca</taxon>
        <taxon>Eumalacostraca</taxon>
        <taxon>Eucarida</taxon>
        <taxon>Decapoda</taxon>
        <taxon>Pleocyemata</taxon>
        <taxon>Brachyura</taxon>
        <taxon>Eubrachyura</taxon>
        <taxon>Portunoidea</taxon>
        <taxon>Portunidae</taxon>
        <taxon>Portuninae</taxon>
        <taxon>Portunus</taxon>
    </lineage>
</organism>